<dbReference type="OrthoDB" id="7360312at2"/>
<proteinExistence type="predicted"/>
<sequence length="127" mass="14838">MSKYYVNKFLFTIDRDPDLLRRYKEDPRSLVASWEQSIGPRLNDAEISTVNSLTDAEREALVNHDYVALFEMGAHFFLSLTIFIAIYDEDYMAKHGPLSFQREFAEKLKHWNGKDYPSIALWQAAAR</sequence>
<keyword evidence="1" id="KW-1133">Transmembrane helix</keyword>
<keyword evidence="1" id="KW-0472">Membrane</keyword>
<dbReference type="RefSeq" id="WP_046665943.1">
    <property type="nucleotide sequence ID" value="NZ_CCRH01000004.1"/>
</dbReference>
<evidence type="ECO:0008006" key="4">
    <source>
        <dbReference type="Google" id="ProtNLM"/>
    </source>
</evidence>
<feature type="transmembrane region" description="Helical" evidence="1">
    <location>
        <begin position="66"/>
        <end position="87"/>
    </location>
</feature>
<evidence type="ECO:0000313" key="2">
    <source>
        <dbReference type="EMBL" id="CDZ33185.1"/>
    </source>
</evidence>
<protein>
    <recommendedName>
        <fullName evidence="4">Extradiol ring-cleavage dioxygenase LigAB LigA subunit domain-containing protein</fullName>
    </recommendedName>
</protein>
<dbReference type="Proteomes" id="UP000046176">
    <property type="component" value="Unassembled WGS sequence"/>
</dbReference>
<dbReference type="InterPro" id="IPR036622">
    <property type="entry name" value="LigA_sf"/>
</dbReference>
<evidence type="ECO:0000313" key="3">
    <source>
        <dbReference type="Proteomes" id="UP000046176"/>
    </source>
</evidence>
<name>A0A0T7FDS9_NEOGA</name>
<dbReference type="SUPFAM" id="SSF48076">
    <property type="entry name" value="LigA subunit of an aromatic-ring-opening dioxygenase LigAB"/>
    <property type="match status" value="1"/>
</dbReference>
<dbReference type="AlphaFoldDB" id="A0A0T7FDS9"/>
<gene>
    <name evidence="2" type="ORF">NGAL_HAMBI1145_17050</name>
</gene>
<keyword evidence="1" id="KW-0812">Transmembrane</keyword>
<evidence type="ECO:0000256" key="1">
    <source>
        <dbReference type="SAM" id="Phobius"/>
    </source>
</evidence>
<reference evidence="2 3" key="1">
    <citation type="submission" date="2014-08" db="EMBL/GenBank/DDBJ databases">
        <authorList>
            <person name="Chen Y.-H."/>
        </authorList>
    </citation>
    <scope>NUCLEOTIDE SEQUENCE [LARGE SCALE GENOMIC DNA]</scope>
</reference>
<accession>A0A0T7FDS9</accession>
<dbReference type="EMBL" id="CCRH01000004">
    <property type="protein sequence ID" value="CDZ33185.1"/>
    <property type="molecule type" value="Genomic_DNA"/>
</dbReference>
<organism evidence="2 3">
    <name type="scientific">Neorhizobium galegae bv. officinalis</name>
    <dbReference type="NCBI Taxonomy" id="323656"/>
    <lineage>
        <taxon>Bacteria</taxon>
        <taxon>Pseudomonadati</taxon>
        <taxon>Pseudomonadota</taxon>
        <taxon>Alphaproteobacteria</taxon>
        <taxon>Hyphomicrobiales</taxon>
        <taxon>Rhizobiaceae</taxon>
        <taxon>Rhizobium/Agrobacterium group</taxon>
        <taxon>Neorhizobium</taxon>
    </lineage>
</organism>